<feature type="region of interest" description="Disordered" evidence="1">
    <location>
        <begin position="82"/>
        <end position="116"/>
    </location>
</feature>
<proteinExistence type="predicted"/>
<reference evidence="2 3" key="1">
    <citation type="submission" date="2019-03" db="EMBL/GenBank/DDBJ databases">
        <title>Single cell metagenomics reveals metabolic interactions within the superorganism composed of flagellate Streblomastix strix and complex community of Bacteroidetes bacteria on its surface.</title>
        <authorList>
            <person name="Treitli S.C."/>
            <person name="Kolisko M."/>
            <person name="Husnik F."/>
            <person name="Keeling P."/>
            <person name="Hampl V."/>
        </authorList>
    </citation>
    <scope>NUCLEOTIDE SEQUENCE [LARGE SCALE GENOMIC DNA]</scope>
    <source>
        <strain evidence="2">ST1C</strain>
    </source>
</reference>
<gene>
    <name evidence="2" type="ORF">EZS28_016686</name>
</gene>
<accession>A0A5J4VZV3</accession>
<sequence>MIEAAIKQLIGGDREGTLNQLLYAHHVCRIVAGDAQKRREMAVVNEDVRKVLETGGGVTLLLGNESKSIANEVLKNQKLTQQTSMSQNNSQLQSSDTKPQQQIQLQQGNQNGSFRYKRPFTPYIAGGIIPNWQNWNYQQGAPNFQPNGYRFYGPTIGQNTPFIQNVPYIHQQTGWNNEQQNQKRQWNGGYMQMPKPPYPKLDYKQVASQHKNQQMESEVWERNEGQMDIDIEYDYQNHAIKSDEKSENESDQ</sequence>
<evidence type="ECO:0000256" key="1">
    <source>
        <dbReference type="SAM" id="MobiDB-lite"/>
    </source>
</evidence>
<dbReference type="EMBL" id="SNRW01004237">
    <property type="protein sequence ID" value="KAA6387793.1"/>
    <property type="molecule type" value="Genomic_DNA"/>
</dbReference>
<dbReference type="AlphaFoldDB" id="A0A5J4VZV3"/>
<protein>
    <submittedName>
        <fullName evidence="2">Uncharacterized protein</fullName>
    </submittedName>
</protein>
<feature type="compositionally biased region" description="Low complexity" evidence="1">
    <location>
        <begin position="82"/>
        <end position="112"/>
    </location>
</feature>
<comment type="caution">
    <text evidence="2">The sequence shown here is derived from an EMBL/GenBank/DDBJ whole genome shotgun (WGS) entry which is preliminary data.</text>
</comment>
<evidence type="ECO:0000313" key="3">
    <source>
        <dbReference type="Proteomes" id="UP000324800"/>
    </source>
</evidence>
<organism evidence="2 3">
    <name type="scientific">Streblomastix strix</name>
    <dbReference type="NCBI Taxonomy" id="222440"/>
    <lineage>
        <taxon>Eukaryota</taxon>
        <taxon>Metamonada</taxon>
        <taxon>Preaxostyla</taxon>
        <taxon>Oxymonadida</taxon>
        <taxon>Streblomastigidae</taxon>
        <taxon>Streblomastix</taxon>
    </lineage>
</organism>
<dbReference type="Proteomes" id="UP000324800">
    <property type="component" value="Unassembled WGS sequence"/>
</dbReference>
<evidence type="ECO:0000313" key="2">
    <source>
        <dbReference type="EMBL" id="KAA6387793.1"/>
    </source>
</evidence>
<name>A0A5J4VZV3_9EUKA</name>